<dbReference type="SUPFAM" id="SSF56219">
    <property type="entry name" value="DNase I-like"/>
    <property type="match status" value="1"/>
</dbReference>
<dbReference type="Gene3D" id="3.60.10.10">
    <property type="entry name" value="Endonuclease/exonuclease/phosphatase"/>
    <property type="match status" value="1"/>
</dbReference>
<dbReference type="EMBL" id="HBUF01125669">
    <property type="protein sequence ID" value="CAG6643122.1"/>
    <property type="molecule type" value="Transcribed_RNA"/>
</dbReference>
<sequence>MEDLYTVQYGTEFVKQVWDYNEEACNFEYAAVKFLETKIDIQSMTQTKKANHKKANHTKQNSQTEEQIVNNNAKITNDTMPTNIFNEGKVVNKNIQNKSSSTQNNIGMFTLLHQNIRSAKNKIDALVEFICSRKDLINCIALTEHWYQSGHESNINLPGYYLGASYCRTKGKGGSCIYLKDGIISQPIDQIIILNIYVGWLSYPHK</sequence>
<name>A0A8D8R6C1_9HEMI</name>
<proteinExistence type="predicted"/>
<dbReference type="AlphaFoldDB" id="A0A8D8R6C1"/>
<evidence type="ECO:0000313" key="1">
    <source>
        <dbReference type="EMBL" id="CAG6643122.1"/>
    </source>
</evidence>
<dbReference type="EMBL" id="HBUF01125668">
    <property type="protein sequence ID" value="CAG6643119.1"/>
    <property type="molecule type" value="Transcribed_RNA"/>
</dbReference>
<reference evidence="1" key="1">
    <citation type="submission" date="2021-05" db="EMBL/GenBank/DDBJ databases">
        <authorList>
            <person name="Alioto T."/>
            <person name="Alioto T."/>
            <person name="Gomez Garrido J."/>
        </authorList>
    </citation>
    <scope>NUCLEOTIDE SEQUENCE</scope>
</reference>
<protein>
    <submittedName>
        <fullName evidence="1">Uncharacterized protein</fullName>
    </submittedName>
</protein>
<accession>A0A8D8R6C1</accession>
<dbReference type="InterPro" id="IPR036691">
    <property type="entry name" value="Endo/exonu/phosph_ase_sf"/>
</dbReference>
<organism evidence="1">
    <name type="scientific">Cacopsylla melanoneura</name>
    <dbReference type="NCBI Taxonomy" id="428564"/>
    <lineage>
        <taxon>Eukaryota</taxon>
        <taxon>Metazoa</taxon>
        <taxon>Ecdysozoa</taxon>
        <taxon>Arthropoda</taxon>
        <taxon>Hexapoda</taxon>
        <taxon>Insecta</taxon>
        <taxon>Pterygota</taxon>
        <taxon>Neoptera</taxon>
        <taxon>Paraneoptera</taxon>
        <taxon>Hemiptera</taxon>
        <taxon>Sternorrhyncha</taxon>
        <taxon>Psylloidea</taxon>
        <taxon>Psyllidae</taxon>
        <taxon>Psyllinae</taxon>
        <taxon>Cacopsylla</taxon>
    </lineage>
</organism>